<dbReference type="PANTHER" id="PTHR14269:SF62">
    <property type="entry name" value="CDP-DIACYLGLYCEROL--GLYCEROL-3-PHOSPHATE 3-PHOSPHATIDYLTRANSFERASE 1, CHLOROPLASTIC"/>
    <property type="match status" value="1"/>
</dbReference>
<evidence type="ECO:0000256" key="9">
    <source>
        <dbReference type="ARBA" id="ARBA00023209"/>
    </source>
</evidence>
<evidence type="ECO:0000256" key="3">
    <source>
        <dbReference type="ARBA" id="ARBA00022516"/>
    </source>
</evidence>
<keyword evidence="5 13" id="KW-0812">Transmembrane</keyword>
<feature type="compositionally biased region" description="Acidic residues" evidence="12">
    <location>
        <begin position="53"/>
        <end position="83"/>
    </location>
</feature>
<evidence type="ECO:0000313" key="14">
    <source>
        <dbReference type="EMBL" id="GAA2041121.1"/>
    </source>
</evidence>
<feature type="compositionally biased region" description="Basic and acidic residues" evidence="12">
    <location>
        <begin position="84"/>
        <end position="95"/>
    </location>
</feature>
<dbReference type="Gene3D" id="1.20.120.1760">
    <property type="match status" value="1"/>
</dbReference>
<accession>A0ABP5G9R5</accession>
<feature type="transmembrane region" description="Helical" evidence="13">
    <location>
        <begin position="202"/>
        <end position="224"/>
    </location>
</feature>
<evidence type="ECO:0000256" key="8">
    <source>
        <dbReference type="ARBA" id="ARBA00023136"/>
    </source>
</evidence>
<evidence type="ECO:0000256" key="4">
    <source>
        <dbReference type="ARBA" id="ARBA00022679"/>
    </source>
</evidence>
<keyword evidence="3" id="KW-0444">Lipid biosynthesis</keyword>
<evidence type="ECO:0000256" key="10">
    <source>
        <dbReference type="ARBA" id="ARBA00023264"/>
    </source>
</evidence>
<keyword evidence="10" id="KW-1208">Phospholipid metabolism</keyword>
<dbReference type="InterPro" id="IPR050324">
    <property type="entry name" value="CDP-alcohol_PTase-I"/>
</dbReference>
<feature type="transmembrane region" description="Helical" evidence="13">
    <location>
        <begin position="298"/>
        <end position="320"/>
    </location>
</feature>
<dbReference type="Proteomes" id="UP001500751">
    <property type="component" value="Unassembled WGS sequence"/>
</dbReference>
<evidence type="ECO:0000256" key="6">
    <source>
        <dbReference type="ARBA" id="ARBA00022989"/>
    </source>
</evidence>
<evidence type="ECO:0000313" key="15">
    <source>
        <dbReference type="Proteomes" id="UP001500751"/>
    </source>
</evidence>
<comment type="caution">
    <text evidence="14">The sequence shown here is derived from an EMBL/GenBank/DDBJ whole genome shotgun (WGS) entry which is preliminary data.</text>
</comment>
<reference evidence="15" key="1">
    <citation type="journal article" date="2019" name="Int. J. Syst. Evol. Microbiol.">
        <title>The Global Catalogue of Microorganisms (GCM) 10K type strain sequencing project: providing services to taxonomists for standard genome sequencing and annotation.</title>
        <authorList>
            <consortium name="The Broad Institute Genomics Platform"/>
            <consortium name="The Broad Institute Genome Sequencing Center for Infectious Disease"/>
            <person name="Wu L."/>
            <person name="Ma J."/>
        </authorList>
    </citation>
    <scope>NUCLEOTIDE SEQUENCE [LARGE SCALE GENOMIC DNA]</scope>
    <source>
        <strain evidence="15">JCM 16014</strain>
    </source>
</reference>
<evidence type="ECO:0000256" key="2">
    <source>
        <dbReference type="ARBA" id="ARBA00010441"/>
    </source>
</evidence>
<dbReference type="InterPro" id="IPR043130">
    <property type="entry name" value="CDP-OH_PTrfase_TM_dom"/>
</dbReference>
<evidence type="ECO:0000256" key="1">
    <source>
        <dbReference type="ARBA" id="ARBA00004141"/>
    </source>
</evidence>
<gene>
    <name evidence="14" type="ORF">GCM10009839_49390</name>
</gene>
<keyword evidence="4 11" id="KW-0808">Transferase</keyword>
<keyword evidence="9" id="KW-0594">Phospholipid biosynthesis</keyword>
<dbReference type="InterPro" id="IPR000462">
    <property type="entry name" value="CDP-OH_P_trans"/>
</dbReference>
<sequence>MKRSRAGGHDDGYGEEPYGESYQEYGYDDGYRAPGSPDDDATVDVRSIGGYDGYEDDYADAYDGDGYDDQGYDQGYDDEDGYEGDGHGHPGDGHHRGGAGYDGGRVSGRGGDGGDDDRYDTAGYPAGDADDELPVSNRILTIPNLISLARLAGVPLFLGLILSPYYGGPKYDVQALVILALSGFSDWLDGKLARRWNQMTKFGAMIDPLADRLYILATLVGLTIRDIIPLWLPVVLIGRDLAMLVLITPRLRKAGYGVALPVHFLGKAATFNLLYAFPLLLLGQLGEKHSHLTDIGNIFGWAFVGWGTALYLLAGGMYFVQARQVTRGAGR</sequence>
<feature type="compositionally biased region" description="Gly residues" evidence="12">
    <location>
        <begin position="98"/>
        <end position="111"/>
    </location>
</feature>
<keyword evidence="15" id="KW-1185">Reference proteome</keyword>
<evidence type="ECO:0000256" key="13">
    <source>
        <dbReference type="SAM" id="Phobius"/>
    </source>
</evidence>
<keyword evidence="8 13" id="KW-0472">Membrane</keyword>
<name>A0ABP5G9R5_9ACTN</name>
<evidence type="ECO:0008006" key="16">
    <source>
        <dbReference type="Google" id="ProtNLM"/>
    </source>
</evidence>
<evidence type="ECO:0000256" key="5">
    <source>
        <dbReference type="ARBA" id="ARBA00022692"/>
    </source>
</evidence>
<dbReference type="EMBL" id="BAAAQN010000030">
    <property type="protein sequence ID" value="GAA2041121.1"/>
    <property type="molecule type" value="Genomic_DNA"/>
</dbReference>
<keyword evidence="6 13" id="KW-1133">Transmembrane helix</keyword>
<dbReference type="PROSITE" id="PS00379">
    <property type="entry name" value="CDP_ALCOHOL_P_TRANSF"/>
    <property type="match status" value="1"/>
</dbReference>
<dbReference type="InterPro" id="IPR048254">
    <property type="entry name" value="CDP_ALCOHOL_P_TRANSF_CS"/>
</dbReference>
<evidence type="ECO:0000256" key="12">
    <source>
        <dbReference type="SAM" id="MobiDB-lite"/>
    </source>
</evidence>
<feature type="transmembrane region" description="Helical" evidence="13">
    <location>
        <begin position="254"/>
        <end position="278"/>
    </location>
</feature>
<protein>
    <recommendedName>
        <fullName evidence="16">CDP-diacylglycerol--glycerol-3-phosphate 3-phosphatidyltransferase</fullName>
    </recommendedName>
</protein>
<comment type="subcellular location">
    <subcellularLocation>
        <location evidence="1">Membrane</location>
        <topology evidence="1">Multi-pass membrane protein</topology>
    </subcellularLocation>
</comment>
<evidence type="ECO:0000256" key="11">
    <source>
        <dbReference type="RuleBase" id="RU003750"/>
    </source>
</evidence>
<organism evidence="14 15">
    <name type="scientific">Catenulispora yoronensis</name>
    <dbReference type="NCBI Taxonomy" id="450799"/>
    <lineage>
        <taxon>Bacteria</taxon>
        <taxon>Bacillati</taxon>
        <taxon>Actinomycetota</taxon>
        <taxon>Actinomycetes</taxon>
        <taxon>Catenulisporales</taxon>
        <taxon>Catenulisporaceae</taxon>
        <taxon>Catenulispora</taxon>
    </lineage>
</organism>
<evidence type="ECO:0000256" key="7">
    <source>
        <dbReference type="ARBA" id="ARBA00023098"/>
    </source>
</evidence>
<feature type="region of interest" description="Disordered" evidence="12">
    <location>
        <begin position="1"/>
        <end position="127"/>
    </location>
</feature>
<dbReference type="PANTHER" id="PTHR14269">
    <property type="entry name" value="CDP-DIACYLGLYCEROL--GLYCEROL-3-PHOSPHATE 3-PHOSPHATIDYLTRANSFERASE-RELATED"/>
    <property type="match status" value="1"/>
</dbReference>
<keyword evidence="7" id="KW-0443">Lipid metabolism</keyword>
<feature type="transmembrane region" description="Helical" evidence="13">
    <location>
        <begin position="148"/>
        <end position="167"/>
    </location>
</feature>
<proteinExistence type="inferred from homology"/>
<comment type="similarity">
    <text evidence="2 11">Belongs to the CDP-alcohol phosphatidyltransferase class-I family.</text>
</comment>
<dbReference type="Pfam" id="PF01066">
    <property type="entry name" value="CDP-OH_P_transf"/>
    <property type="match status" value="1"/>
</dbReference>